<evidence type="ECO:0000313" key="2">
    <source>
        <dbReference type="EMBL" id="TKS56983.1"/>
    </source>
</evidence>
<feature type="transmembrane region" description="Helical" evidence="1">
    <location>
        <begin position="50"/>
        <end position="69"/>
    </location>
</feature>
<reference evidence="2 3" key="1">
    <citation type="submission" date="2019-04" db="EMBL/GenBank/DDBJ databases">
        <title>Psychroflexus halotolerans sp. nov., isolated from a marine solar saltern.</title>
        <authorList>
            <person name="Feng X."/>
        </authorList>
    </citation>
    <scope>NUCLEOTIDE SEQUENCE [LARGE SCALE GENOMIC DNA]</scope>
    <source>
        <strain evidence="2 3">WDS2C27</strain>
    </source>
</reference>
<dbReference type="Pfam" id="PF13692">
    <property type="entry name" value="Glyco_trans_1_4"/>
    <property type="match status" value="1"/>
</dbReference>
<dbReference type="AlphaFoldDB" id="A0A4U5TSA4"/>
<dbReference type="GO" id="GO:0016740">
    <property type="term" value="F:transferase activity"/>
    <property type="evidence" value="ECO:0007669"/>
    <property type="project" value="UniProtKB-KW"/>
</dbReference>
<dbReference type="EMBL" id="SWMU01000001">
    <property type="protein sequence ID" value="TKS56983.1"/>
    <property type="molecule type" value="Genomic_DNA"/>
</dbReference>
<sequence>MHSKKILIIGPIPIVGIESTIGGSTVLMKSFVEYCKTNDINYDFIQSNKYLGYFATIKRIGFIFIQIMLKIHSAQIIMLNATLRPAFFLSPLLLIFSRVFKKKIVFRKFGGNFHLLYQNSPNWKKKIVKYGILNADLIFFETIEMVTFFKKLVVDKNKVHWFPNVRKKTEVSKQSNNYQRRFVFISHVKRTKGIFEIRDAAKRLSDEYTIDVYGPITDKIITKDVFSNCIVKYKGTLQPQEVILTLAQYDILLLPTYHPGEGYPGIIIEALSLGIPVISTNWNAIPEIIENGREGLLIEPQNSPELYKAITSITNKNYFEFSKNAFVQFGNFEEKTVYENVIKIMMEK</sequence>
<comment type="caution">
    <text evidence="2">The sequence shown here is derived from an EMBL/GenBank/DDBJ whole genome shotgun (WGS) entry which is preliminary data.</text>
</comment>
<dbReference type="Gene3D" id="3.40.50.2000">
    <property type="entry name" value="Glycogen Phosphorylase B"/>
    <property type="match status" value="2"/>
</dbReference>
<keyword evidence="1" id="KW-0472">Membrane</keyword>
<dbReference type="RefSeq" id="WP_138930687.1">
    <property type="nucleotide sequence ID" value="NZ_SWMU01000001.1"/>
</dbReference>
<dbReference type="PANTHER" id="PTHR12526:SF637">
    <property type="entry name" value="GLYCOSYLTRANSFERASE EPSF-RELATED"/>
    <property type="match status" value="1"/>
</dbReference>
<keyword evidence="2" id="KW-0808">Transferase</keyword>
<dbReference type="OrthoDB" id="9790710at2"/>
<keyword evidence="1" id="KW-1133">Transmembrane helix</keyword>
<name>A0A4U5TSA4_9FLAO</name>
<protein>
    <submittedName>
        <fullName evidence="2">Glycosyltransferase family 4 protein</fullName>
    </submittedName>
</protein>
<gene>
    <name evidence="2" type="ORF">FCN74_00745</name>
</gene>
<dbReference type="Proteomes" id="UP000306552">
    <property type="component" value="Unassembled WGS sequence"/>
</dbReference>
<keyword evidence="1" id="KW-0812">Transmembrane</keyword>
<dbReference type="PANTHER" id="PTHR12526">
    <property type="entry name" value="GLYCOSYLTRANSFERASE"/>
    <property type="match status" value="1"/>
</dbReference>
<evidence type="ECO:0000313" key="3">
    <source>
        <dbReference type="Proteomes" id="UP000306552"/>
    </source>
</evidence>
<organism evidence="2 3">
    <name type="scientific">Mesohalobacter halotolerans</name>
    <dbReference type="NCBI Taxonomy" id="1883405"/>
    <lineage>
        <taxon>Bacteria</taxon>
        <taxon>Pseudomonadati</taxon>
        <taxon>Bacteroidota</taxon>
        <taxon>Flavobacteriia</taxon>
        <taxon>Flavobacteriales</taxon>
        <taxon>Flavobacteriaceae</taxon>
        <taxon>Mesohalobacter</taxon>
    </lineage>
</organism>
<feature type="transmembrane region" description="Helical" evidence="1">
    <location>
        <begin position="81"/>
        <end position="100"/>
    </location>
</feature>
<proteinExistence type="predicted"/>
<accession>A0A4U5TSA4</accession>
<dbReference type="SUPFAM" id="SSF53756">
    <property type="entry name" value="UDP-Glycosyltransferase/glycogen phosphorylase"/>
    <property type="match status" value="1"/>
</dbReference>
<evidence type="ECO:0000256" key="1">
    <source>
        <dbReference type="SAM" id="Phobius"/>
    </source>
</evidence>
<keyword evidence="3" id="KW-1185">Reference proteome</keyword>